<dbReference type="CDD" id="cd21134">
    <property type="entry name" value="YTH"/>
    <property type="match status" value="1"/>
</dbReference>
<evidence type="ECO:0000313" key="6">
    <source>
        <dbReference type="Proteomes" id="UP000321570"/>
    </source>
</evidence>
<dbReference type="STRING" id="6216.A0A0R3S9I7"/>
<dbReference type="GO" id="GO:0003729">
    <property type="term" value="F:mRNA binding"/>
    <property type="evidence" value="ECO:0007669"/>
    <property type="project" value="TreeGrafter"/>
</dbReference>
<feature type="compositionally biased region" description="Polar residues" evidence="1">
    <location>
        <begin position="54"/>
        <end position="73"/>
    </location>
</feature>
<dbReference type="Proteomes" id="UP000321570">
    <property type="component" value="Unassembled WGS sequence"/>
</dbReference>
<accession>A0A0R3S9I7</accession>
<evidence type="ECO:0000313" key="3">
    <source>
        <dbReference type="EMBL" id="VDL18381.1"/>
    </source>
</evidence>
<evidence type="ECO:0000313" key="5">
    <source>
        <dbReference type="Proteomes" id="UP000274504"/>
    </source>
</evidence>
<feature type="region of interest" description="Disordered" evidence="1">
    <location>
        <begin position="495"/>
        <end position="526"/>
    </location>
</feature>
<dbReference type="EMBL" id="UYSG01000141">
    <property type="protein sequence ID" value="VDL18381.1"/>
    <property type="molecule type" value="Genomic_DNA"/>
</dbReference>
<feature type="compositionally biased region" description="Basic and acidic residues" evidence="1">
    <location>
        <begin position="95"/>
        <end position="125"/>
    </location>
</feature>
<feature type="compositionally biased region" description="Basic and acidic residues" evidence="1">
    <location>
        <begin position="462"/>
        <end position="471"/>
    </location>
</feature>
<feature type="region of interest" description="Disordered" evidence="1">
    <location>
        <begin position="664"/>
        <end position="715"/>
    </location>
</feature>
<dbReference type="GO" id="GO:1990247">
    <property type="term" value="F:N6-methyladenosine-containing RNA reader activity"/>
    <property type="evidence" value="ECO:0007669"/>
    <property type="project" value="TreeGrafter"/>
</dbReference>
<name>A0A0R3S9I7_HYMDI</name>
<dbReference type="Gene3D" id="3.10.590.10">
    <property type="entry name" value="ph1033 like domains"/>
    <property type="match status" value="1"/>
</dbReference>
<feature type="compositionally biased region" description="Basic and acidic residues" evidence="1">
    <location>
        <begin position="664"/>
        <end position="705"/>
    </location>
</feature>
<dbReference type="AlphaFoldDB" id="A0A0R3S9I7"/>
<feature type="region of interest" description="Disordered" evidence="1">
    <location>
        <begin position="606"/>
        <end position="647"/>
    </location>
</feature>
<feature type="compositionally biased region" description="Basic and acidic residues" evidence="1">
    <location>
        <begin position="1"/>
        <end position="40"/>
    </location>
</feature>
<feature type="region of interest" description="Disordered" evidence="1">
    <location>
        <begin position="1"/>
        <end position="128"/>
    </location>
</feature>
<evidence type="ECO:0000313" key="4">
    <source>
        <dbReference type="EMBL" id="VUZ46468.1"/>
    </source>
</evidence>
<keyword evidence="6" id="KW-1185">Reference proteome</keyword>
<proteinExistence type="predicted"/>
<feature type="compositionally biased region" description="Basic and acidic residues" evidence="1">
    <location>
        <begin position="495"/>
        <end position="510"/>
    </location>
</feature>
<reference evidence="4 6" key="3">
    <citation type="submission" date="2019-07" db="EMBL/GenBank/DDBJ databases">
        <authorList>
            <person name="Jastrzebski P J."/>
            <person name="Paukszto L."/>
            <person name="Jastrzebski P J."/>
        </authorList>
    </citation>
    <scope>NUCLEOTIDE SEQUENCE [LARGE SCALE GENOMIC DNA]</scope>
    <source>
        <strain evidence="4 6">WMS-il1</strain>
    </source>
</reference>
<dbReference type="PANTHER" id="PTHR12357">
    <property type="entry name" value="YTH YT521-B HOMOLOGY DOMAIN-CONTAINING"/>
    <property type="match status" value="1"/>
</dbReference>
<dbReference type="InterPro" id="IPR007275">
    <property type="entry name" value="YTH_domain"/>
</dbReference>
<dbReference type="GO" id="GO:0000398">
    <property type="term" value="P:mRNA splicing, via spliceosome"/>
    <property type="evidence" value="ECO:0007669"/>
    <property type="project" value="TreeGrafter"/>
</dbReference>
<dbReference type="PANTHER" id="PTHR12357:SF3">
    <property type="entry name" value="YTH DOMAIN-CONTAINING PROTEIN 1"/>
    <property type="match status" value="1"/>
</dbReference>
<feature type="compositionally biased region" description="Basic and acidic residues" evidence="1">
    <location>
        <begin position="606"/>
        <end position="623"/>
    </location>
</feature>
<dbReference type="Proteomes" id="UP000274504">
    <property type="component" value="Unassembled WGS sequence"/>
</dbReference>
<feature type="domain" description="YTH" evidence="2">
    <location>
        <begin position="153"/>
        <end position="289"/>
    </location>
</feature>
<gene>
    <name evidence="3" type="ORF">HDID_LOCUS920</name>
    <name evidence="4" type="ORF">WMSIL1_LOCUS6247</name>
</gene>
<protein>
    <submittedName>
        <fullName evidence="7">YTH domain-containing protein</fullName>
    </submittedName>
</protein>
<evidence type="ECO:0000313" key="7">
    <source>
        <dbReference type="WBParaSite" id="HDID_0000091901-mRNA-1"/>
    </source>
</evidence>
<dbReference type="OrthoDB" id="5842105at2759"/>
<dbReference type="WBParaSite" id="HDID_0000091901-mRNA-1">
    <property type="protein sequence ID" value="HDID_0000091901-mRNA-1"/>
    <property type="gene ID" value="HDID_0000091901"/>
</dbReference>
<sequence length="715" mass="82110">MSELDSGSKDDEDLGVKEENAADFKDFNDPPNNDETKKPEANLQIVDGGEMISPNDSDSEQNSTELDKNNANTELEDTSEKRHSPVVWEGNNDVDTVRVDTPENDFSRESEDEHSKDNKAREIRTTNESFAPASSEIMDPDVLNNFDQLFINTKYFLIKSNNYENVVIAKENNAWSTPVGNEHRLNKAFDESNNVILIFSVRESGKFQGFARIASPPDSRLKINWVLPPRMNPDMLSHPFKLDWITKQELPFNNVAHLTNSWNEGKLVKIGRDGQEIEPVCGQALCRSFPLDSAEMISEIVKKIVPKNPKSADGNRRRNLSDRIGTTTDRIRRPKDLGFHNPSSVGLLGNATSSRPPTVPPLMSSIDLSSAVAAMAALKSNHQPRGSLLQTTSPAIDISHFAAPAVLPNLIPQPTGPDPTAFSTLLNTHAPAINRIFNPQDINQQRQHPLSGRERRYRSRSSSRESSGRYRRDYRRRYAEEGEDDYYRDFRSRYSREDSGGRHYAEDHRECRRSRDRSSSPSRENPFLHWNYEDYLKEVQRGMNPNLSSLINGVVQPPRVHGPSDADRQFDEQVNAFLRNATGPPLPQPPVSALRYSDELYRRDYERDYDSRSRSSSSTEERYYRRRHADRRSRERGSSRHRTYGDLRRSRYEHDMLYQDEGGDHYYEHHRRSSGDHGRSRSRIYRRDEDADYRSGGDDYREGGVRGHHSQHYRR</sequence>
<dbReference type="PROSITE" id="PS50882">
    <property type="entry name" value="YTH"/>
    <property type="match status" value="1"/>
</dbReference>
<dbReference type="InterPro" id="IPR045168">
    <property type="entry name" value="YTH_prot"/>
</dbReference>
<feature type="compositionally biased region" description="Basic and acidic residues" evidence="1">
    <location>
        <begin position="632"/>
        <end position="647"/>
    </location>
</feature>
<reference evidence="7" key="1">
    <citation type="submission" date="2017-02" db="UniProtKB">
        <authorList>
            <consortium name="WormBaseParasite"/>
        </authorList>
    </citation>
    <scope>IDENTIFICATION</scope>
</reference>
<dbReference type="GO" id="GO:0000381">
    <property type="term" value="P:regulation of alternative mRNA splicing, via spliceosome"/>
    <property type="evidence" value="ECO:0007669"/>
    <property type="project" value="TreeGrafter"/>
</dbReference>
<evidence type="ECO:0000256" key="1">
    <source>
        <dbReference type="SAM" id="MobiDB-lite"/>
    </source>
</evidence>
<feature type="compositionally biased region" description="Basic residues" evidence="1">
    <location>
        <begin position="706"/>
        <end position="715"/>
    </location>
</feature>
<organism evidence="7">
    <name type="scientific">Hymenolepis diminuta</name>
    <name type="common">Rat tapeworm</name>
    <dbReference type="NCBI Taxonomy" id="6216"/>
    <lineage>
        <taxon>Eukaryota</taxon>
        <taxon>Metazoa</taxon>
        <taxon>Spiralia</taxon>
        <taxon>Lophotrochozoa</taxon>
        <taxon>Platyhelminthes</taxon>
        <taxon>Cestoda</taxon>
        <taxon>Eucestoda</taxon>
        <taxon>Cyclophyllidea</taxon>
        <taxon>Hymenolepididae</taxon>
        <taxon>Hymenolepis</taxon>
    </lineage>
</organism>
<feature type="region of interest" description="Disordered" evidence="1">
    <location>
        <begin position="332"/>
        <end position="358"/>
    </location>
</feature>
<dbReference type="GO" id="GO:0005654">
    <property type="term" value="C:nucleoplasm"/>
    <property type="evidence" value="ECO:0007669"/>
    <property type="project" value="TreeGrafter"/>
</dbReference>
<dbReference type="EMBL" id="CABIJS010000221">
    <property type="protein sequence ID" value="VUZ46468.1"/>
    <property type="molecule type" value="Genomic_DNA"/>
</dbReference>
<reference evidence="3 5" key="2">
    <citation type="submission" date="2018-11" db="EMBL/GenBank/DDBJ databases">
        <authorList>
            <consortium name="Pathogen Informatics"/>
        </authorList>
    </citation>
    <scope>NUCLEOTIDE SEQUENCE [LARGE SCALE GENOMIC DNA]</scope>
</reference>
<feature type="region of interest" description="Disordered" evidence="1">
    <location>
        <begin position="436"/>
        <end position="471"/>
    </location>
</feature>
<dbReference type="Pfam" id="PF04146">
    <property type="entry name" value="YTH"/>
    <property type="match status" value="1"/>
</dbReference>
<evidence type="ECO:0000259" key="2">
    <source>
        <dbReference type="PROSITE" id="PS50882"/>
    </source>
</evidence>